<dbReference type="SMR" id="B3MTX0"/>
<evidence type="ECO:0000256" key="19">
    <source>
        <dbReference type="SAM" id="Phobius"/>
    </source>
</evidence>
<comment type="catalytic activity">
    <reaction evidence="12">
        <text>L-glutamate(in) + H(+)(in) = L-glutamate(out) + H(+)(out)</text>
        <dbReference type="Rhea" id="RHEA:70955"/>
        <dbReference type="ChEBI" id="CHEBI:15378"/>
        <dbReference type="ChEBI" id="CHEBI:29985"/>
    </reaction>
</comment>
<evidence type="ECO:0000313" key="21">
    <source>
        <dbReference type="Proteomes" id="UP000007801"/>
    </source>
</evidence>
<evidence type="ECO:0000256" key="16">
    <source>
        <dbReference type="ARBA" id="ARBA00081096"/>
    </source>
</evidence>
<evidence type="ECO:0000256" key="3">
    <source>
        <dbReference type="ARBA" id="ARBA00022448"/>
    </source>
</evidence>
<protein>
    <recommendedName>
        <fullName evidence="14">Mitochondrial glutamate carrier 2</fullName>
    </recommendedName>
    <alternativeName>
        <fullName evidence="16">Glutamate/H(+) symporter 2</fullName>
    </alternativeName>
    <alternativeName>
        <fullName evidence="15">Solute carrier family 25 member 18</fullName>
    </alternativeName>
</protein>
<keyword evidence="6" id="KW-0677">Repeat</keyword>
<keyword evidence="7" id="KW-0999">Mitochondrion inner membrane</keyword>
<dbReference type="Pfam" id="PF00153">
    <property type="entry name" value="Mito_carr"/>
    <property type="match status" value="3"/>
</dbReference>
<keyword evidence="5 17" id="KW-0812">Transmembrane</keyword>
<dbReference type="PANTHER" id="PTHR45678">
    <property type="entry name" value="MITOCHONDRIAL 2-OXODICARBOXYLATE CARRIER 1-RELATED"/>
    <property type="match status" value="1"/>
</dbReference>
<dbReference type="EMBL" id="CH902623">
    <property type="protein sequence ID" value="EDV30251.2"/>
    <property type="molecule type" value="Genomic_DNA"/>
</dbReference>
<evidence type="ECO:0000256" key="14">
    <source>
        <dbReference type="ARBA" id="ARBA00069241"/>
    </source>
</evidence>
<dbReference type="AlphaFoldDB" id="B3MTX0"/>
<keyword evidence="21" id="KW-1185">Reference proteome</keyword>
<dbReference type="InterPro" id="IPR051028">
    <property type="entry name" value="Mito_Solute_Carrier"/>
</dbReference>
<dbReference type="GO" id="GO:0005743">
    <property type="term" value="C:mitochondrial inner membrane"/>
    <property type="evidence" value="ECO:0007669"/>
    <property type="project" value="UniProtKB-SubCell"/>
</dbReference>
<keyword evidence="3 18" id="KW-0813">Transport</keyword>
<evidence type="ECO:0000256" key="10">
    <source>
        <dbReference type="ARBA" id="ARBA00023128"/>
    </source>
</evidence>
<feature type="repeat" description="Solcar" evidence="17">
    <location>
        <begin position="109"/>
        <end position="205"/>
    </location>
</feature>
<evidence type="ECO:0000256" key="2">
    <source>
        <dbReference type="ARBA" id="ARBA00006375"/>
    </source>
</evidence>
<dbReference type="GO" id="GO:0015293">
    <property type="term" value="F:symporter activity"/>
    <property type="evidence" value="ECO:0007669"/>
    <property type="project" value="UniProtKB-KW"/>
</dbReference>
<dbReference type="InParanoid" id="B3MTX0"/>
<dbReference type="eggNOG" id="KOG0750">
    <property type="taxonomic scope" value="Eukaryota"/>
</dbReference>
<feature type="transmembrane region" description="Helical" evidence="19">
    <location>
        <begin position="18"/>
        <end position="35"/>
    </location>
</feature>
<proteinExistence type="inferred from homology"/>
<evidence type="ECO:0000256" key="6">
    <source>
        <dbReference type="ARBA" id="ARBA00022737"/>
    </source>
</evidence>
<sequence length="311" mass="34006">MIFPVEQKRAEFGALPKIINGGIAGVIGVTCVYPLDMVKTRLQNQPIGPNGERMYNSIADCFRKMIASEGYFGMYRGSFVNILFVTPEKAIKLTANDYFRHRLASDGVISLPRAGLAGGLAGLVQMLITTPVELVKIRLQESGRVATLARAEGREVPKVTTLGVTKKVIQEHGIFGFYKGMAITAQRDVLFSVIYFPLMSYVNDLGPRKSDGSGEAVFYWSLMSGLFAGMVGAISVTPMDVIKTRLQAGNKEYAGVIDCYRKTLKHEGVTAFFKGGLCRITVLAPMYGIAQTIYFLGVGEKILGLEYKKSV</sequence>
<keyword evidence="10" id="KW-0496">Mitochondrion</keyword>
<gene>
    <name evidence="20" type="primary">Dana\GF23041</name>
    <name evidence="20" type="synonym">dana_GLEANR_7572</name>
    <name evidence="20" type="ORF">GF23041</name>
</gene>
<dbReference type="InterPro" id="IPR023395">
    <property type="entry name" value="MCP_dom_sf"/>
</dbReference>
<dbReference type="PANTHER" id="PTHR45678:SF5">
    <property type="entry name" value="AT03939P-RELATED"/>
    <property type="match status" value="1"/>
</dbReference>
<accession>B3MTX0</accession>
<keyword evidence="4" id="KW-0597">Phosphoprotein</keyword>
<feature type="transmembrane region" description="Helical" evidence="19">
    <location>
        <begin position="218"/>
        <end position="237"/>
    </location>
</feature>
<keyword evidence="8" id="KW-0769">Symport</keyword>
<evidence type="ECO:0000256" key="15">
    <source>
        <dbReference type="ARBA" id="ARBA00076502"/>
    </source>
</evidence>
<evidence type="ECO:0000256" key="13">
    <source>
        <dbReference type="ARBA" id="ARBA00057953"/>
    </source>
</evidence>
<dbReference type="GO" id="GO:0015183">
    <property type="term" value="F:L-aspartate transmembrane transporter activity"/>
    <property type="evidence" value="ECO:0007669"/>
    <property type="project" value="TreeGrafter"/>
</dbReference>
<dbReference type="FunFam" id="1.50.40.10:FF:000026">
    <property type="entry name" value="Putative mitochondrial glutamate carrier 2"/>
    <property type="match status" value="1"/>
</dbReference>
<dbReference type="GeneID" id="6505687"/>
<comment type="subcellular location">
    <subcellularLocation>
        <location evidence="1">Mitochondrion inner membrane</location>
        <topology evidence="1">Multi-pass membrane protein</topology>
    </subcellularLocation>
</comment>
<comment type="similarity">
    <text evidence="2 18">Belongs to the mitochondrial carrier (TC 2.A.29) family.</text>
</comment>
<dbReference type="HOGENOM" id="CLU_015166_3_4_1"/>
<keyword evidence="11 17" id="KW-0472">Membrane</keyword>
<evidence type="ECO:0000256" key="17">
    <source>
        <dbReference type="PROSITE-ProRule" id="PRU00282"/>
    </source>
</evidence>
<dbReference type="GO" id="GO:0005313">
    <property type="term" value="F:L-glutamate transmembrane transporter activity"/>
    <property type="evidence" value="ECO:0007669"/>
    <property type="project" value="TreeGrafter"/>
</dbReference>
<reference evidence="20 21" key="1">
    <citation type="journal article" date="2007" name="Nature">
        <title>Evolution of genes and genomes on the Drosophila phylogeny.</title>
        <authorList>
            <consortium name="Drosophila 12 Genomes Consortium"/>
            <person name="Clark A.G."/>
            <person name="Eisen M.B."/>
            <person name="Smith D.R."/>
            <person name="Bergman C.M."/>
            <person name="Oliver B."/>
            <person name="Markow T.A."/>
            <person name="Kaufman T.C."/>
            <person name="Kellis M."/>
            <person name="Gelbart W."/>
            <person name="Iyer V.N."/>
            <person name="Pollard D.A."/>
            <person name="Sackton T.B."/>
            <person name="Larracuente A.M."/>
            <person name="Singh N.D."/>
            <person name="Abad J.P."/>
            <person name="Abt D.N."/>
            <person name="Adryan B."/>
            <person name="Aguade M."/>
            <person name="Akashi H."/>
            <person name="Anderson W.W."/>
            <person name="Aquadro C.F."/>
            <person name="Ardell D.H."/>
            <person name="Arguello R."/>
            <person name="Artieri C.G."/>
            <person name="Barbash D.A."/>
            <person name="Barker D."/>
            <person name="Barsanti P."/>
            <person name="Batterham P."/>
            <person name="Batzoglou S."/>
            <person name="Begun D."/>
            <person name="Bhutkar A."/>
            <person name="Blanco E."/>
            <person name="Bosak S.A."/>
            <person name="Bradley R.K."/>
            <person name="Brand A.D."/>
            <person name="Brent M.R."/>
            <person name="Brooks A.N."/>
            <person name="Brown R.H."/>
            <person name="Butlin R.K."/>
            <person name="Caggese C."/>
            <person name="Calvi B.R."/>
            <person name="Bernardo de Carvalho A."/>
            <person name="Caspi A."/>
            <person name="Castrezana S."/>
            <person name="Celniker S.E."/>
            <person name="Chang J.L."/>
            <person name="Chapple C."/>
            <person name="Chatterji S."/>
            <person name="Chinwalla A."/>
            <person name="Civetta A."/>
            <person name="Clifton S.W."/>
            <person name="Comeron J.M."/>
            <person name="Costello J.C."/>
            <person name="Coyne J.A."/>
            <person name="Daub J."/>
            <person name="David R.G."/>
            <person name="Delcher A.L."/>
            <person name="Delehaunty K."/>
            <person name="Do C.B."/>
            <person name="Ebling H."/>
            <person name="Edwards K."/>
            <person name="Eickbush T."/>
            <person name="Evans J.D."/>
            <person name="Filipski A."/>
            <person name="Findeiss S."/>
            <person name="Freyhult E."/>
            <person name="Fulton L."/>
            <person name="Fulton R."/>
            <person name="Garcia A.C."/>
            <person name="Gardiner A."/>
            <person name="Garfield D.A."/>
            <person name="Garvin B.E."/>
            <person name="Gibson G."/>
            <person name="Gilbert D."/>
            <person name="Gnerre S."/>
            <person name="Godfrey J."/>
            <person name="Good R."/>
            <person name="Gotea V."/>
            <person name="Gravely B."/>
            <person name="Greenberg A.J."/>
            <person name="Griffiths-Jones S."/>
            <person name="Gross S."/>
            <person name="Guigo R."/>
            <person name="Gustafson E.A."/>
            <person name="Haerty W."/>
            <person name="Hahn M.W."/>
            <person name="Halligan D.L."/>
            <person name="Halpern A.L."/>
            <person name="Halter G.M."/>
            <person name="Han M.V."/>
            <person name="Heger A."/>
            <person name="Hillier L."/>
            <person name="Hinrichs A.S."/>
            <person name="Holmes I."/>
            <person name="Hoskins R.A."/>
            <person name="Hubisz M.J."/>
            <person name="Hultmark D."/>
            <person name="Huntley M.A."/>
            <person name="Jaffe D.B."/>
            <person name="Jagadeeshan S."/>
            <person name="Jeck W.R."/>
            <person name="Johnson J."/>
            <person name="Jones C.D."/>
            <person name="Jordan W.C."/>
            <person name="Karpen G.H."/>
            <person name="Kataoka E."/>
            <person name="Keightley P.D."/>
            <person name="Kheradpour P."/>
            <person name="Kirkness E.F."/>
            <person name="Koerich L.B."/>
            <person name="Kristiansen K."/>
            <person name="Kudrna D."/>
            <person name="Kulathinal R.J."/>
            <person name="Kumar S."/>
            <person name="Kwok R."/>
            <person name="Lander E."/>
            <person name="Langley C.H."/>
            <person name="Lapoint R."/>
            <person name="Lazzaro B.P."/>
            <person name="Lee S.J."/>
            <person name="Levesque L."/>
            <person name="Li R."/>
            <person name="Lin C.F."/>
            <person name="Lin M.F."/>
            <person name="Lindblad-Toh K."/>
            <person name="Llopart A."/>
            <person name="Long M."/>
            <person name="Low L."/>
            <person name="Lozovsky E."/>
            <person name="Lu J."/>
            <person name="Luo M."/>
            <person name="Machado C.A."/>
            <person name="Makalowski W."/>
            <person name="Marzo M."/>
            <person name="Matsuda M."/>
            <person name="Matzkin L."/>
            <person name="McAllister B."/>
            <person name="McBride C.S."/>
            <person name="McKernan B."/>
            <person name="McKernan K."/>
            <person name="Mendez-Lago M."/>
            <person name="Minx P."/>
            <person name="Mollenhauer M.U."/>
            <person name="Montooth K."/>
            <person name="Mount S.M."/>
            <person name="Mu X."/>
            <person name="Myers E."/>
            <person name="Negre B."/>
            <person name="Newfeld S."/>
            <person name="Nielsen R."/>
            <person name="Noor M.A."/>
            <person name="O'Grady P."/>
            <person name="Pachter L."/>
            <person name="Papaceit M."/>
            <person name="Parisi M.J."/>
            <person name="Parisi M."/>
            <person name="Parts L."/>
            <person name="Pedersen J.S."/>
            <person name="Pesole G."/>
            <person name="Phillippy A.M."/>
            <person name="Ponting C.P."/>
            <person name="Pop M."/>
            <person name="Porcelli D."/>
            <person name="Powell J.R."/>
            <person name="Prohaska S."/>
            <person name="Pruitt K."/>
            <person name="Puig M."/>
            <person name="Quesneville H."/>
            <person name="Ram K.R."/>
            <person name="Rand D."/>
            <person name="Rasmussen M.D."/>
            <person name="Reed L.K."/>
            <person name="Reenan R."/>
            <person name="Reily A."/>
            <person name="Remington K.A."/>
            <person name="Rieger T.T."/>
            <person name="Ritchie M.G."/>
            <person name="Robin C."/>
            <person name="Rogers Y.H."/>
            <person name="Rohde C."/>
            <person name="Rozas J."/>
            <person name="Rubenfield M.J."/>
            <person name="Ruiz A."/>
            <person name="Russo S."/>
            <person name="Salzberg S.L."/>
            <person name="Sanchez-Gracia A."/>
            <person name="Saranga D.J."/>
            <person name="Sato H."/>
            <person name="Schaeffer S.W."/>
            <person name="Schatz M.C."/>
            <person name="Schlenke T."/>
            <person name="Schwartz R."/>
            <person name="Segarra C."/>
            <person name="Singh R.S."/>
            <person name="Sirot L."/>
            <person name="Sirota M."/>
            <person name="Sisneros N.B."/>
            <person name="Smith C.D."/>
            <person name="Smith T.F."/>
            <person name="Spieth J."/>
            <person name="Stage D.E."/>
            <person name="Stark A."/>
            <person name="Stephan W."/>
            <person name="Strausberg R.L."/>
            <person name="Strempel S."/>
            <person name="Sturgill D."/>
            <person name="Sutton G."/>
            <person name="Sutton G.G."/>
            <person name="Tao W."/>
            <person name="Teichmann S."/>
            <person name="Tobari Y.N."/>
            <person name="Tomimura Y."/>
            <person name="Tsolas J.M."/>
            <person name="Valente V.L."/>
            <person name="Venter E."/>
            <person name="Venter J.C."/>
            <person name="Vicario S."/>
            <person name="Vieira F.G."/>
            <person name="Vilella A.J."/>
            <person name="Villasante A."/>
            <person name="Walenz B."/>
            <person name="Wang J."/>
            <person name="Wasserman M."/>
            <person name="Watts T."/>
            <person name="Wilson D."/>
            <person name="Wilson R.K."/>
            <person name="Wing R.A."/>
            <person name="Wolfner M.F."/>
            <person name="Wong A."/>
            <person name="Wong G.K."/>
            <person name="Wu C.I."/>
            <person name="Wu G."/>
            <person name="Yamamoto D."/>
            <person name="Yang H.P."/>
            <person name="Yang S.P."/>
            <person name="Yorke J.A."/>
            <person name="Yoshida K."/>
            <person name="Zdobnov E."/>
            <person name="Zhang P."/>
            <person name="Zhang Y."/>
            <person name="Zimin A.V."/>
            <person name="Baldwin J."/>
            <person name="Abdouelleil A."/>
            <person name="Abdulkadir J."/>
            <person name="Abebe A."/>
            <person name="Abera B."/>
            <person name="Abreu J."/>
            <person name="Acer S.C."/>
            <person name="Aftuck L."/>
            <person name="Alexander A."/>
            <person name="An P."/>
            <person name="Anderson E."/>
            <person name="Anderson S."/>
            <person name="Arachi H."/>
            <person name="Azer M."/>
            <person name="Bachantsang P."/>
            <person name="Barry A."/>
            <person name="Bayul T."/>
            <person name="Berlin A."/>
            <person name="Bessette D."/>
            <person name="Bloom T."/>
            <person name="Blye J."/>
            <person name="Boguslavskiy L."/>
            <person name="Bonnet C."/>
            <person name="Boukhgalter B."/>
            <person name="Bourzgui I."/>
            <person name="Brown A."/>
            <person name="Cahill P."/>
            <person name="Channer S."/>
            <person name="Cheshatsang Y."/>
            <person name="Chuda L."/>
            <person name="Citroen M."/>
            <person name="Collymore A."/>
            <person name="Cooke P."/>
            <person name="Costello M."/>
            <person name="D'Aco K."/>
            <person name="Daza R."/>
            <person name="De Haan G."/>
            <person name="DeGray S."/>
            <person name="DeMaso C."/>
            <person name="Dhargay N."/>
            <person name="Dooley K."/>
            <person name="Dooley E."/>
            <person name="Doricent M."/>
            <person name="Dorje P."/>
            <person name="Dorjee K."/>
            <person name="Dupes A."/>
            <person name="Elong R."/>
            <person name="Falk J."/>
            <person name="Farina A."/>
            <person name="Faro S."/>
            <person name="Ferguson D."/>
            <person name="Fisher S."/>
            <person name="Foley C.D."/>
            <person name="Franke A."/>
            <person name="Friedrich D."/>
            <person name="Gadbois L."/>
            <person name="Gearin G."/>
            <person name="Gearin C.R."/>
            <person name="Giannoukos G."/>
            <person name="Goode T."/>
            <person name="Graham J."/>
            <person name="Grandbois E."/>
            <person name="Grewal S."/>
            <person name="Gyaltsen K."/>
            <person name="Hafez N."/>
            <person name="Hagos B."/>
            <person name="Hall J."/>
            <person name="Henson C."/>
            <person name="Hollinger A."/>
            <person name="Honan T."/>
            <person name="Huard M.D."/>
            <person name="Hughes L."/>
            <person name="Hurhula B."/>
            <person name="Husby M.E."/>
            <person name="Kamat A."/>
            <person name="Kanga B."/>
            <person name="Kashin S."/>
            <person name="Khazanovich D."/>
            <person name="Kisner P."/>
            <person name="Lance K."/>
            <person name="Lara M."/>
            <person name="Lee W."/>
            <person name="Lennon N."/>
            <person name="Letendre F."/>
            <person name="LeVine R."/>
            <person name="Lipovsky A."/>
            <person name="Liu X."/>
            <person name="Liu J."/>
            <person name="Liu S."/>
            <person name="Lokyitsang T."/>
            <person name="Lokyitsang Y."/>
            <person name="Lubonja R."/>
            <person name="Lui A."/>
            <person name="MacDonald P."/>
            <person name="Magnisalis V."/>
            <person name="Maru K."/>
            <person name="Matthews C."/>
            <person name="McCusker W."/>
            <person name="McDonough S."/>
            <person name="Mehta T."/>
            <person name="Meldrim J."/>
            <person name="Meneus L."/>
            <person name="Mihai O."/>
            <person name="Mihalev A."/>
            <person name="Mihova T."/>
            <person name="Mittelman R."/>
            <person name="Mlenga V."/>
            <person name="Montmayeur A."/>
            <person name="Mulrain L."/>
            <person name="Navidi A."/>
            <person name="Naylor J."/>
            <person name="Negash T."/>
            <person name="Nguyen T."/>
            <person name="Nguyen N."/>
            <person name="Nicol R."/>
            <person name="Norbu C."/>
            <person name="Norbu N."/>
            <person name="Novod N."/>
            <person name="O'Neill B."/>
            <person name="Osman S."/>
            <person name="Markiewicz E."/>
            <person name="Oyono O.L."/>
            <person name="Patti C."/>
            <person name="Phunkhang P."/>
            <person name="Pierre F."/>
            <person name="Priest M."/>
            <person name="Raghuraman S."/>
            <person name="Rege F."/>
            <person name="Reyes R."/>
            <person name="Rise C."/>
            <person name="Rogov P."/>
            <person name="Ross K."/>
            <person name="Ryan E."/>
            <person name="Settipalli S."/>
            <person name="Shea T."/>
            <person name="Sherpa N."/>
            <person name="Shi L."/>
            <person name="Shih D."/>
            <person name="Sparrow T."/>
            <person name="Spaulding J."/>
            <person name="Stalker J."/>
            <person name="Stange-Thomann N."/>
            <person name="Stavropoulos S."/>
            <person name="Stone C."/>
            <person name="Strader C."/>
            <person name="Tesfaye S."/>
            <person name="Thomson T."/>
            <person name="Thoulutsang Y."/>
            <person name="Thoulutsang D."/>
            <person name="Topham K."/>
            <person name="Topping I."/>
            <person name="Tsamla T."/>
            <person name="Vassiliev H."/>
            <person name="Vo A."/>
            <person name="Wangchuk T."/>
            <person name="Wangdi T."/>
            <person name="Weiand M."/>
            <person name="Wilkinson J."/>
            <person name="Wilson A."/>
            <person name="Yadav S."/>
            <person name="Young G."/>
            <person name="Yu Q."/>
            <person name="Zembek L."/>
            <person name="Zhong D."/>
            <person name="Zimmer A."/>
            <person name="Zwirko Z."/>
            <person name="Jaffe D.B."/>
            <person name="Alvarez P."/>
            <person name="Brockman W."/>
            <person name="Butler J."/>
            <person name="Chin C."/>
            <person name="Gnerre S."/>
            <person name="Grabherr M."/>
            <person name="Kleber M."/>
            <person name="Mauceli E."/>
            <person name="MacCallum I."/>
        </authorList>
    </citation>
    <scope>NUCLEOTIDE SEQUENCE [LARGE SCALE GENOMIC DNA]</scope>
    <source>
        <strain evidence="21">Tucson 14024-0371.13</strain>
    </source>
</reference>
<dbReference type="PROSITE" id="PS50920">
    <property type="entry name" value="SOLCAR"/>
    <property type="match status" value="3"/>
</dbReference>
<feature type="repeat" description="Solcar" evidence="17">
    <location>
        <begin position="12"/>
        <end position="102"/>
    </location>
</feature>
<organism evidence="20 21">
    <name type="scientific">Drosophila ananassae</name>
    <name type="common">Fruit fly</name>
    <dbReference type="NCBI Taxonomy" id="7217"/>
    <lineage>
        <taxon>Eukaryota</taxon>
        <taxon>Metazoa</taxon>
        <taxon>Ecdysozoa</taxon>
        <taxon>Arthropoda</taxon>
        <taxon>Hexapoda</taxon>
        <taxon>Insecta</taxon>
        <taxon>Pterygota</taxon>
        <taxon>Neoptera</taxon>
        <taxon>Endopterygota</taxon>
        <taxon>Diptera</taxon>
        <taxon>Brachycera</taxon>
        <taxon>Muscomorpha</taxon>
        <taxon>Ephydroidea</taxon>
        <taxon>Drosophilidae</taxon>
        <taxon>Drosophila</taxon>
        <taxon>Sophophora</taxon>
    </lineage>
</organism>
<keyword evidence="9 19" id="KW-1133">Transmembrane helix</keyword>
<evidence type="ECO:0000256" key="1">
    <source>
        <dbReference type="ARBA" id="ARBA00004448"/>
    </source>
</evidence>
<evidence type="ECO:0000256" key="18">
    <source>
        <dbReference type="RuleBase" id="RU000488"/>
    </source>
</evidence>
<dbReference type="OrthoDB" id="2382881at2759"/>
<evidence type="ECO:0000256" key="12">
    <source>
        <dbReference type="ARBA" id="ARBA00048437"/>
    </source>
</evidence>
<dbReference type="KEGG" id="dan:6505687"/>
<evidence type="ECO:0000256" key="9">
    <source>
        <dbReference type="ARBA" id="ARBA00022989"/>
    </source>
</evidence>
<dbReference type="InterPro" id="IPR018108">
    <property type="entry name" value="MCP_transmembrane"/>
</dbReference>
<dbReference type="GO" id="GO:0043490">
    <property type="term" value="P:malate-aspartate shuttle"/>
    <property type="evidence" value="ECO:0007669"/>
    <property type="project" value="TreeGrafter"/>
</dbReference>
<dbReference type="Proteomes" id="UP000007801">
    <property type="component" value="Unassembled WGS sequence"/>
</dbReference>
<feature type="repeat" description="Solcar" evidence="17">
    <location>
        <begin position="216"/>
        <end position="300"/>
    </location>
</feature>
<name>B3MTX0_DROAN</name>
<evidence type="ECO:0000256" key="4">
    <source>
        <dbReference type="ARBA" id="ARBA00022553"/>
    </source>
</evidence>
<dbReference type="InterPro" id="IPR002067">
    <property type="entry name" value="MCP"/>
</dbReference>
<evidence type="ECO:0000313" key="20">
    <source>
        <dbReference type="EMBL" id="EDV30251.2"/>
    </source>
</evidence>
<evidence type="ECO:0000256" key="7">
    <source>
        <dbReference type="ARBA" id="ARBA00022792"/>
    </source>
</evidence>
<dbReference type="SUPFAM" id="SSF103506">
    <property type="entry name" value="Mitochondrial carrier"/>
    <property type="match status" value="1"/>
</dbReference>
<dbReference type="Gene3D" id="1.50.40.10">
    <property type="entry name" value="Mitochondrial carrier domain"/>
    <property type="match status" value="1"/>
</dbReference>
<dbReference type="PRINTS" id="PR00926">
    <property type="entry name" value="MITOCARRIER"/>
</dbReference>
<evidence type="ECO:0000256" key="5">
    <source>
        <dbReference type="ARBA" id="ARBA00022692"/>
    </source>
</evidence>
<evidence type="ECO:0000256" key="8">
    <source>
        <dbReference type="ARBA" id="ARBA00022847"/>
    </source>
</evidence>
<comment type="function">
    <text evidence="13">Responsible for the transport of glutamate from the cytosol into the mitochondrial matrix with the concomitant import of a proton (symport system).</text>
</comment>
<evidence type="ECO:0000256" key="11">
    <source>
        <dbReference type="ARBA" id="ARBA00023136"/>
    </source>
</evidence>